<evidence type="ECO:0000313" key="2">
    <source>
        <dbReference type="EMBL" id="KAF4407890.1"/>
    </source>
</evidence>
<name>A0ABQ7FGW9_9ACTN</name>
<comment type="caution">
    <text evidence="2">The sequence shown here is derived from an EMBL/GenBank/DDBJ whole genome shotgun (WGS) entry which is preliminary data.</text>
</comment>
<dbReference type="NCBIfam" id="NF041216">
    <property type="entry name" value="CU044_2847_fam"/>
    <property type="match status" value="1"/>
</dbReference>
<dbReference type="RefSeq" id="WP_170315874.1">
    <property type="nucleotide sequence ID" value="NZ_WHPN01000298.1"/>
</dbReference>
<feature type="domain" description="Trypsin-co-occurring" evidence="1">
    <location>
        <begin position="8"/>
        <end position="120"/>
    </location>
</feature>
<proteinExistence type="predicted"/>
<gene>
    <name evidence="2" type="ORF">GCU69_17165</name>
</gene>
<reference evidence="2 3" key="1">
    <citation type="submission" date="2019-10" db="EMBL/GenBank/DDBJ databases">
        <title>Streptomyces tenebrisbrunneis sp.nov., an endogenous actinomycete isolated from of Lycium ruthenicum.</title>
        <authorList>
            <person name="Ma L."/>
        </authorList>
    </citation>
    <scope>NUCLEOTIDE SEQUENCE [LARGE SCALE GENOMIC DNA]</scope>
    <source>
        <strain evidence="2 3">TRM 66187</strain>
    </source>
</reference>
<dbReference type="InterPro" id="IPR045794">
    <property type="entry name" value="Trypco1"/>
</dbReference>
<protein>
    <recommendedName>
        <fullName evidence="1">Trypsin-co-occurring domain-containing protein</fullName>
    </recommendedName>
</protein>
<organism evidence="2 3">
    <name type="scientific">Streptomyces lycii</name>
    <dbReference type="NCBI Taxonomy" id="2654337"/>
    <lineage>
        <taxon>Bacteria</taxon>
        <taxon>Bacillati</taxon>
        <taxon>Actinomycetota</taxon>
        <taxon>Actinomycetes</taxon>
        <taxon>Kitasatosporales</taxon>
        <taxon>Streptomycetaceae</taxon>
        <taxon>Streptomyces</taxon>
    </lineage>
</organism>
<keyword evidence="3" id="KW-1185">Reference proteome</keyword>
<dbReference type="EMBL" id="WHPN01000298">
    <property type="protein sequence ID" value="KAF4407890.1"/>
    <property type="molecule type" value="Genomic_DNA"/>
</dbReference>
<evidence type="ECO:0000259" key="1">
    <source>
        <dbReference type="Pfam" id="PF19493"/>
    </source>
</evidence>
<evidence type="ECO:0000313" key="3">
    <source>
        <dbReference type="Proteomes" id="UP000621266"/>
    </source>
</evidence>
<dbReference type="Proteomes" id="UP000621266">
    <property type="component" value="Unassembled WGS sequence"/>
</dbReference>
<accession>A0ABQ7FGW9</accession>
<sequence>MPEYMELELADGAAVRLELAAAGEPAAVVADGPDLPEGLGRVTPVGRGGRAAALATGTLRSALSPLGPLLQEIHHSVTGSGGPVPQELTVEFGVQIGQDLKLGVVGAGAQATMTVTATWHPAPPQG</sequence>
<dbReference type="Pfam" id="PF19493">
    <property type="entry name" value="Trypco1"/>
    <property type="match status" value="1"/>
</dbReference>